<feature type="domain" description="Tripartite ATP-independent periplasmic transporters DctQ component" evidence="10">
    <location>
        <begin position="22"/>
        <end position="148"/>
    </location>
</feature>
<evidence type="ECO:0000256" key="8">
    <source>
        <dbReference type="ARBA" id="ARBA00038436"/>
    </source>
</evidence>
<feature type="transmembrane region" description="Helical" evidence="9">
    <location>
        <begin position="39"/>
        <end position="61"/>
    </location>
</feature>
<dbReference type="PANTHER" id="PTHR35011:SF11">
    <property type="entry name" value="TRAP TRANSPORTER SMALL PERMEASE PROTEIN"/>
    <property type="match status" value="1"/>
</dbReference>
<evidence type="ECO:0000256" key="9">
    <source>
        <dbReference type="SAM" id="Phobius"/>
    </source>
</evidence>
<accession>A0A1I0XN86</accession>
<dbReference type="InterPro" id="IPR055348">
    <property type="entry name" value="DctQ"/>
</dbReference>
<feature type="transmembrane region" description="Helical" evidence="9">
    <location>
        <begin position="82"/>
        <end position="103"/>
    </location>
</feature>
<keyword evidence="3" id="KW-1003">Cell membrane</keyword>
<evidence type="ECO:0000256" key="6">
    <source>
        <dbReference type="ARBA" id="ARBA00022989"/>
    </source>
</evidence>
<dbReference type="RefSeq" id="WP_090236286.1">
    <property type="nucleotide sequence ID" value="NZ_FOJW01000005.1"/>
</dbReference>
<comment type="subcellular location">
    <subcellularLocation>
        <location evidence="1">Cell inner membrane</location>
        <topology evidence="1">Multi-pass membrane protein</topology>
    </subcellularLocation>
</comment>
<keyword evidence="2" id="KW-0813">Transport</keyword>
<evidence type="ECO:0000256" key="2">
    <source>
        <dbReference type="ARBA" id="ARBA00022448"/>
    </source>
</evidence>
<evidence type="ECO:0000256" key="4">
    <source>
        <dbReference type="ARBA" id="ARBA00022519"/>
    </source>
</evidence>
<protein>
    <submittedName>
        <fullName evidence="11">C4-dicarboxylate transporter, DctQ subunit</fullName>
    </submittedName>
</protein>
<comment type="similarity">
    <text evidence="8">Belongs to the TRAP transporter small permease family.</text>
</comment>
<evidence type="ECO:0000313" key="11">
    <source>
        <dbReference type="EMBL" id="SFB02515.1"/>
    </source>
</evidence>
<gene>
    <name evidence="11" type="ORF">SAMN04488072_105210</name>
</gene>
<dbReference type="EMBL" id="FOJW01000005">
    <property type="protein sequence ID" value="SFB02515.1"/>
    <property type="molecule type" value="Genomic_DNA"/>
</dbReference>
<keyword evidence="5 9" id="KW-0812">Transmembrane</keyword>
<dbReference type="GO" id="GO:0015740">
    <property type="term" value="P:C4-dicarboxylate transport"/>
    <property type="evidence" value="ECO:0007669"/>
    <property type="project" value="TreeGrafter"/>
</dbReference>
<proteinExistence type="inferred from homology"/>
<evidence type="ECO:0000259" key="10">
    <source>
        <dbReference type="Pfam" id="PF04290"/>
    </source>
</evidence>
<dbReference type="Proteomes" id="UP000198642">
    <property type="component" value="Unassembled WGS sequence"/>
</dbReference>
<evidence type="ECO:0000256" key="5">
    <source>
        <dbReference type="ARBA" id="ARBA00022692"/>
    </source>
</evidence>
<evidence type="ECO:0000313" key="12">
    <source>
        <dbReference type="Proteomes" id="UP000198642"/>
    </source>
</evidence>
<feature type="transmembrane region" description="Helical" evidence="9">
    <location>
        <begin position="12"/>
        <end position="33"/>
    </location>
</feature>
<keyword evidence="4" id="KW-0997">Cell inner membrane</keyword>
<keyword evidence="6 9" id="KW-1133">Transmembrane helix</keyword>
<dbReference type="OrthoDB" id="9815614at2"/>
<sequence length="165" mass="19295">MKLLGKIENVISIILFLAGITISLYAVFMRYVMNSSQSWATEFFTMMLVWAIFIGFSTALRDDKHITIDILYDRFNPAMKKISEFITLIIGIAFSIFFIWTGIEMVITAYQQEITTLDAEFPIWINYLIMPIGGTLLFTRFVEKAFRFFVKKEDIHKEGNTEWQQ</sequence>
<dbReference type="GO" id="GO:0005886">
    <property type="term" value="C:plasma membrane"/>
    <property type="evidence" value="ECO:0007669"/>
    <property type="project" value="UniProtKB-SubCell"/>
</dbReference>
<keyword evidence="7 9" id="KW-0472">Membrane</keyword>
<name>A0A1I0XN86_9BACI</name>
<dbReference type="InterPro" id="IPR007387">
    <property type="entry name" value="TRAP_DctQ"/>
</dbReference>
<organism evidence="11 12">
    <name type="scientific">Lentibacillus halodurans</name>
    <dbReference type="NCBI Taxonomy" id="237679"/>
    <lineage>
        <taxon>Bacteria</taxon>
        <taxon>Bacillati</taxon>
        <taxon>Bacillota</taxon>
        <taxon>Bacilli</taxon>
        <taxon>Bacillales</taxon>
        <taxon>Bacillaceae</taxon>
        <taxon>Lentibacillus</taxon>
    </lineage>
</organism>
<evidence type="ECO:0000256" key="1">
    <source>
        <dbReference type="ARBA" id="ARBA00004429"/>
    </source>
</evidence>
<dbReference type="Pfam" id="PF04290">
    <property type="entry name" value="DctQ"/>
    <property type="match status" value="1"/>
</dbReference>
<keyword evidence="12" id="KW-1185">Reference proteome</keyword>
<dbReference type="STRING" id="237679.SAMN04488072_105210"/>
<dbReference type="AlphaFoldDB" id="A0A1I0XN86"/>
<feature type="transmembrane region" description="Helical" evidence="9">
    <location>
        <begin position="123"/>
        <end position="142"/>
    </location>
</feature>
<dbReference type="PANTHER" id="PTHR35011">
    <property type="entry name" value="2,3-DIKETO-L-GULONATE TRAP TRANSPORTER SMALL PERMEASE PROTEIN YIAM"/>
    <property type="match status" value="1"/>
</dbReference>
<reference evidence="11 12" key="1">
    <citation type="submission" date="2016-10" db="EMBL/GenBank/DDBJ databases">
        <authorList>
            <person name="de Groot N.N."/>
        </authorList>
    </citation>
    <scope>NUCLEOTIDE SEQUENCE [LARGE SCALE GENOMIC DNA]</scope>
    <source>
        <strain evidence="11 12">CGMCC 1.3702</strain>
    </source>
</reference>
<evidence type="ECO:0000256" key="7">
    <source>
        <dbReference type="ARBA" id="ARBA00023136"/>
    </source>
</evidence>
<dbReference type="GO" id="GO:0022857">
    <property type="term" value="F:transmembrane transporter activity"/>
    <property type="evidence" value="ECO:0007669"/>
    <property type="project" value="TreeGrafter"/>
</dbReference>
<evidence type="ECO:0000256" key="3">
    <source>
        <dbReference type="ARBA" id="ARBA00022475"/>
    </source>
</evidence>